<keyword evidence="5" id="KW-0408">Iron</keyword>
<keyword evidence="7" id="KW-0472">Membrane</keyword>
<dbReference type="PANTHER" id="PTHR30176">
    <property type="entry name" value="FERREDOXIN-TYPE PROTEIN NAPH"/>
    <property type="match status" value="1"/>
</dbReference>
<keyword evidence="2" id="KW-0004">4Fe-4S</keyword>
<dbReference type="GO" id="GO:0046872">
    <property type="term" value="F:metal ion binding"/>
    <property type="evidence" value="ECO:0007669"/>
    <property type="project" value="UniProtKB-KW"/>
</dbReference>
<evidence type="ECO:0000256" key="2">
    <source>
        <dbReference type="ARBA" id="ARBA00022485"/>
    </source>
</evidence>
<sequence length="213" mass="24308">MLGKIYKKYGYLLLILFLVASLFDMRWAIAAIICMLAPVVFSVIGKGRYWCGNYCPRGNFYDNILKRFSGKKKTPKFLKSTGFRIFMVAFIMFNFTVGVYKNWGNLYGIGMVFYRIIVITTIVAIVLGMFYNERTWCNFCPMGSISAFITKIRGRKVNIEVSNTCVSCGLCTKVCPMGISPKEYKNGKVEDKDCILCKQCVYKCPKKSIELSK</sequence>
<dbReference type="InterPro" id="IPR017900">
    <property type="entry name" value="4Fe4S_Fe_S_CS"/>
</dbReference>
<evidence type="ECO:0000256" key="3">
    <source>
        <dbReference type="ARBA" id="ARBA00022723"/>
    </source>
</evidence>
<keyword evidence="3" id="KW-0479">Metal-binding</keyword>
<dbReference type="SUPFAM" id="SSF54862">
    <property type="entry name" value="4Fe-4S ferredoxins"/>
    <property type="match status" value="1"/>
</dbReference>
<dbReference type="STRING" id="545697.HMPREF0216_02684"/>
<dbReference type="GO" id="GO:0005886">
    <property type="term" value="C:plasma membrane"/>
    <property type="evidence" value="ECO:0007669"/>
    <property type="project" value="TreeGrafter"/>
</dbReference>
<dbReference type="RefSeq" id="WP_005214718.1">
    <property type="nucleotide sequence ID" value="NZ_KB291674.1"/>
</dbReference>
<dbReference type="AlphaFoldDB" id="L1Q974"/>
<evidence type="ECO:0000259" key="8">
    <source>
        <dbReference type="PROSITE" id="PS51379"/>
    </source>
</evidence>
<protein>
    <submittedName>
        <fullName evidence="9">4Fe-4S binding domain protein</fullName>
    </submittedName>
</protein>
<keyword evidence="10" id="KW-1185">Reference proteome</keyword>
<evidence type="ECO:0000256" key="1">
    <source>
        <dbReference type="ARBA" id="ARBA00022448"/>
    </source>
</evidence>
<comment type="caution">
    <text evidence="9">The sequence shown here is derived from an EMBL/GenBank/DDBJ whole genome shotgun (WGS) entry which is preliminary data.</text>
</comment>
<dbReference type="EMBL" id="AMEZ01000084">
    <property type="protein sequence ID" value="EKY24461.1"/>
    <property type="molecule type" value="Genomic_DNA"/>
</dbReference>
<dbReference type="OrthoDB" id="9786132at2"/>
<evidence type="ECO:0000256" key="6">
    <source>
        <dbReference type="ARBA" id="ARBA00023014"/>
    </source>
</evidence>
<dbReference type="PROSITE" id="PS51379">
    <property type="entry name" value="4FE4S_FER_2"/>
    <property type="match status" value="2"/>
</dbReference>
<keyword evidence="7" id="KW-1133">Transmembrane helix</keyword>
<dbReference type="eggNOG" id="COG0348">
    <property type="taxonomic scope" value="Bacteria"/>
</dbReference>
<evidence type="ECO:0000313" key="10">
    <source>
        <dbReference type="Proteomes" id="UP000010420"/>
    </source>
</evidence>
<dbReference type="GO" id="GO:0051539">
    <property type="term" value="F:4 iron, 4 sulfur cluster binding"/>
    <property type="evidence" value="ECO:0007669"/>
    <property type="project" value="UniProtKB-KW"/>
</dbReference>
<dbReference type="PROSITE" id="PS00198">
    <property type="entry name" value="4FE4S_FER_1"/>
    <property type="match status" value="2"/>
</dbReference>
<dbReference type="PATRIC" id="fig|545697.3.peg.2639"/>
<feature type="domain" description="4Fe-4S ferredoxin-type" evidence="8">
    <location>
        <begin position="155"/>
        <end position="185"/>
    </location>
</feature>
<keyword evidence="4" id="KW-0249">Electron transport</keyword>
<dbReference type="Pfam" id="PF13187">
    <property type="entry name" value="Fer4_9"/>
    <property type="match status" value="1"/>
</dbReference>
<evidence type="ECO:0000256" key="4">
    <source>
        <dbReference type="ARBA" id="ARBA00022982"/>
    </source>
</evidence>
<dbReference type="Pfam" id="PF12801">
    <property type="entry name" value="Fer4_5"/>
    <property type="match status" value="2"/>
</dbReference>
<keyword evidence="1" id="KW-0813">Transport</keyword>
<dbReference type="Gene3D" id="3.30.70.20">
    <property type="match status" value="1"/>
</dbReference>
<keyword evidence="6" id="KW-0411">Iron-sulfur</keyword>
<name>L1Q974_9CLOT</name>
<keyword evidence="7" id="KW-0812">Transmembrane</keyword>
<gene>
    <name evidence="9" type="ORF">HMPREF0216_02684</name>
</gene>
<accession>L1Q974</accession>
<dbReference type="InterPro" id="IPR051684">
    <property type="entry name" value="Electron_Trans/Redox"/>
</dbReference>
<reference evidence="9 10" key="1">
    <citation type="submission" date="2012-05" db="EMBL/GenBank/DDBJ databases">
        <authorList>
            <person name="Weinstock G."/>
            <person name="Sodergren E."/>
            <person name="Lobos E.A."/>
            <person name="Fulton L."/>
            <person name="Fulton R."/>
            <person name="Courtney L."/>
            <person name="Fronick C."/>
            <person name="O'Laughlin M."/>
            <person name="Godfrey J."/>
            <person name="Wilson R.M."/>
            <person name="Miner T."/>
            <person name="Farmer C."/>
            <person name="Delehaunty K."/>
            <person name="Cordes M."/>
            <person name="Minx P."/>
            <person name="Tomlinson C."/>
            <person name="Chen J."/>
            <person name="Wollam A."/>
            <person name="Pepin K.H."/>
            <person name="Bhonagiri V."/>
            <person name="Zhang X."/>
            <person name="Suruliraj S."/>
            <person name="Warren W."/>
            <person name="Mitreva M."/>
            <person name="Mardis E.R."/>
            <person name="Wilson R.K."/>
        </authorList>
    </citation>
    <scope>NUCLEOTIDE SEQUENCE [LARGE SCALE GENOMIC DNA]</scope>
    <source>
        <strain evidence="9 10">DSM 1785</strain>
    </source>
</reference>
<feature type="transmembrane region" description="Helical" evidence="7">
    <location>
        <begin position="112"/>
        <end position="131"/>
    </location>
</feature>
<evidence type="ECO:0000256" key="7">
    <source>
        <dbReference type="SAM" id="Phobius"/>
    </source>
</evidence>
<feature type="domain" description="4Fe-4S ferredoxin-type" evidence="8">
    <location>
        <begin position="186"/>
        <end position="213"/>
    </location>
</feature>
<feature type="transmembrane region" description="Helical" evidence="7">
    <location>
        <begin position="81"/>
        <end position="100"/>
    </location>
</feature>
<proteinExistence type="predicted"/>
<organism evidence="9 10">
    <name type="scientific">Clostridium celatum DSM 1785</name>
    <dbReference type="NCBI Taxonomy" id="545697"/>
    <lineage>
        <taxon>Bacteria</taxon>
        <taxon>Bacillati</taxon>
        <taxon>Bacillota</taxon>
        <taxon>Clostridia</taxon>
        <taxon>Eubacteriales</taxon>
        <taxon>Clostridiaceae</taxon>
        <taxon>Clostridium</taxon>
    </lineage>
</organism>
<evidence type="ECO:0000313" key="9">
    <source>
        <dbReference type="EMBL" id="EKY24461.1"/>
    </source>
</evidence>
<dbReference type="InterPro" id="IPR017896">
    <property type="entry name" value="4Fe4S_Fe-S-bd"/>
</dbReference>
<evidence type="ECO:0000256" key="5">
    <source>
        <dbReference type="ARBA" id="ARBA00023004"/>
    </source>
</evidence>
<dbReference type="HOGENOM" id="CLU_100907_1_0_9"/>
<dbReference type="Proteomes" id="UP000010420">
    <property type="component" value="Unassembled WGS sequence"/>
</dbReference>
<dbReference type="PANTHER" id="PTHR30176:SF3">
    <property type="entry name" value="FERREDOXIN-TYPE PROTEIN NAPH"/>
    <property type="match status" value="1"/>
</dbReference>